<dbReference type="PANTHER" id="PTHR21472:SF18">
    <property type="entry name" value="ENDONUCLEASE DOMAIN-CONTAINING 1 PROTEIN"/>
    <property type="match status" value="1"/>
</dbReference>
<dbReference type="Gene3D" id="3.40.570.10">
    <property type="entry name" value="Extracellular Endonuclease, subunit A"/>
    <property type="match status" value="1"/>
</dbReference>
<dbReference type="eggNOG" id="ENOG502QQYK">
    <property type="taxonomic scope" value="Eukaryota"/>
</dbReference>
<dbReference type="Ensembl" id="ENSLOCT00000004414.1">
    <property type="protein sequence ID" value="ENSLOCP00000004406.1"/>
    <property type="gene ID" value="ENSLOCG00000003706.1"/>
</dbReference>
<organism evidence="3 4">
    <name type="scientific">Lepisosteus oculatus</name>
    <name type="common">Spotted gar</name>
    <dbReference type="NCBI Taxonomy" id="7918"/>
    <lineage>
        <taxon>Eukaryota</taxon>
        <taxon>Metazoa</taxon>
        <taxon>Chordata</taxon>
        <taxon>Craniata</taxon>
        <taxon>Vertebrata</taxon>
        <taxon>Euteleostomi</taxon>
        <taxon>Actinopterygii</taxon>
        <taxon>Neopterygii</taxon>
        <taxon>Holostei</taxon>
        <taxon>Semionotiformes</taxon>
        <taxon>Lepisosteidae</taxon>
        <taxon>Lepisosteus</taxon>
    </lineage>
</organism>
<reference evidence="3" key="3">
    <citation type="submission" date="2025-09" db="UniProtKB">
        <authorList>
            <consortium name="Ensembl"/>
        </authorList>
    </citation>
    <scope>IDENTIFICATION</scope>
</reference>
<reference evidence="3" key="2">
    <citation type="submission" date="2025-08" db="UniProtKB">
        <authorList>
            <consortium name="Ensembl"/>
        </authorList>
    </citation>
    <scope>IDENTIFICATION</scope>
</reference>
<dbReference type="GO" id="GO:0003676">
    <property type="term" value="F:nucleic acid binding"/>
    <property type="evidence" value="ECO:0007669"/>
    <property type="project" value="InterPro"/>
</dbReference>
<dbReference type="GeneTree" id="ENSGT01030000234592"/>
<dbReference type="SUPFAM" id="SSF54060">
    <property type="entry name" value="His-Me finger endonucleases"/>
    <property type="match status" value="1"/>
</dbReference>
<accession>W5M7P8</accession>
<dbReference type="GO" id="GO:0046872">
    <property type="term" value="F:metal ion binding"/>
    <property type="evidence" value="ECO:0007669"/>
    <property type="project" value="InterPro"/>
</dbReference>
<dbReference type="InterPro" id="IPR044929">
    <property type="entry name" value="DNA/RNA_non-sp_Endonuclease_sf"/>
</dbReference>
<keyword evidence="4" id="KW-1185">Reference proteome</keyword>
<dbReference type="STRING" id="7918.ENSLOCP00000004406"/>
<dbReference type="AlphaFoldDB" id="W5M7P8"/>
<dbReference type="InterPro" id="IPR001604">
    <property type="entry name" value="Endo_G_ENPP1-like_dom"/>
</dbReference>
<sequence length="229" mass="26699">MHFLAYLLFLLSAFLAQQTVRGTVVDSFKNSDCRKFFYENEEPAGFNSQNYARVCQTFRNRIYFASLYDKTRRIPLYSASLYNYKDPNDTPSETTEKNWKYEPQLVNPTKGENMGKITEDVKNDPKVRDSQPVEIDYKMMYYNMYYTRGHLVPNSFMASPSGKSATFTVSNAPPFNQKQWSEKEEEIAKKLEASCHVVSGVLPYETEKWIPEGEHRVAVPQFVWMAYKC</sequence>
<feature type="chain" id="PRO_5004865827" description="DNA/RNA non-specific endonuclease/pyrophosphatase/phosphodiesterase domain-containing protein" evidence="1">
    <location>
        <begin position="23"/>
        <end position="229"/>
    </location>
</feature>
<name>W5M7P8_LEPOC</name>
<evidence type="ECO:0000313" key="3">
    <source>
        <dbReference type="Ensembl" id="ENSLOCP00000004406.1"/>
    </source>
</evidence>
<dbReference type="GO" id="GO:0016787">
    <property type="term" value="F:hydrolase activity"/>
    <property type="evidence" value="ECO:0007669"/>
    <property type="project" value="InterPro"/>
</dbReference>
<dbReference type="Proteomes" id="UP000018468">
    <property type="component" value="Linkage group LG19"/>
</dbReference>
<evidence type="ECO:0000259" key="2">
    <source>
        <dbReference type="Pfam" id="PF01223"/>
    </source>
</evidence>
<dbReference type="OMA" id="YIEPQID"/>
<evidence type="ECO:0000313" key="4">
    <source>
        <dbReference type="Proteomes" id="UP000018468"/>
    </source>
</evidence>
<dbReference type="HOGENOM" id="CLU_035817_1_0_1"/>
<keyword evidence="1" id="KW-0732">Signal</keyword>
<dbReference type="PANTHER" id="PTHR21472">
    <property type="entry name" value="ENDONUCLEASE DOMAIN-CONTAINING 1 PROTEIN ENDOD1"/>
    <property type="match status" value="1"/>
</dbReference>
<dbReference type="InterPro" id="IPR039015">
    <property type="entry name" value="ENDOD1"/>
</dbReference>
<dbReference type="EMBL" id="AHAT01011165">
    <property type="status" value="NOT_ANNOTATED_CDS"/>
    <property type="molecule type" value="Genomic_DNA"/>
</dbReference>
<reference evidence="4" key="1">
    <citation type="submission" date="2011-12" db="EMBL/GenBank/DDBJ databases">
        <title>The Draft Genome of Lepisosteus oculatus.</title>
        <authorList>
            <consortium name="The Broad Institute Genome Assembly &amp; Analysis Group"/>
            <consortium name="Computational R&amp;D Group"/>
            <consortium name="and Sequencing Platform"/>
            <person name="Di Palma F."/>
            <person name="Alfoldi J."/>
            <person name="Johnson J."/>
            <person name="Berlin A."/>
            <person name="Gnerre S."/>
            <person name="Jaffe D."/>
            <person name="MacCallum I."/>
            <person name="Young S."/>
            <person name="Walker B.J."/>
            <person name="Lander E.S."/>
            <person name="Lindblad-Toh K."/>
        </authorList>
    </citation>
    <scope>NUCLEOTIDE SEQUENCE [LARGE SCALE GENOMIC DNA]</scope>
</reference>
<feature type="signal peptide" evidence="1">
    <location>
        <begin position="1"/>
        <end position="22"/>
    </location>
</feature>
<dbReference type="Pfam" id="PF01223">
    <property type="entry name" value="Endonuclease_NS"/>
    <property type="match status" value="1"/>
</dbReference>
<evidence type="ECO:0000256" key="1">
    <source>
        <dbReference type="SAM" id="SignalP"/>
    </source>
</evidence>
<proteinExistence type="predicted"/>
<dbReference type="InterPro" id="IPR044925">
    <property type="entry name" value="His-Me_finger_sf"/>
</dbReference>
<feature type="domain" description="DNA/RNA non-specific endonuclease/pyrophosphatase/phosphodiesterase" evidence="2">
    <location>
        <begin position="52"/>
        <end position="228"/>
    </location>
</feature>
<dbReference type="InParanoid" id="W5M7P8"/>
<protein>
    <recommendedName>
        <fullName evidence="2">DNA/RNA non-specific endonuclease/pyrophosphatase/phosphodiesterase domain-containing protein</fullName>
    </recommendedName>
</protein>
<dbReference type="Bgee" id="ENSLOCG00000003706">
    <property type="expression patterns" value="Expressed in pharyngeal gill and 13 other cell types or tissues"/>
</dbReference>